<dbReference type="Proteomes" id="UP001299970">
    <property type="component" value="Unassembled WGS sequence"/>
</dbReference>
<gene>
    <name evidence="2" type="ORF">MMF94_14220</name>
</gene>
<evidence type="ECO:0000313" key="3">
    <source>
        <dbReference type="Proteomes" id="UP001299970"/>
    </source>
</evidence>
<dbReference type="InterPro" id="IPR021517">
    <property type="entry name" value="DUF3180"/>
</dbReference>
<proteinExistence type="predicted"/>
<name>A0ABS9TE69_9PSEU</name>
<organism evidence="2 3">
    <name type="scientific">Pseudonocardia alaniniphila</name>
    <dbReference type="NCBI Taxonomy" id="75291"/>
    <lineage>
        <taxon>Bacteria</taxon>
        <taxon>Bacillati</taxon>
        <taxon>Actinomycetota</taxon>
        <taxon>Actinomycetes</taxon>
        <taxon>Pseudonocardiales</taxon>
        <taxon>Pseudonocardiaceae</taxon>
        <taxon>Pseudonocardia</taxon>
    </lineage>
</organism>
<comment type="caution">
    <text evidence="2">The sequence shown here is derived from an EMBL/GenBank/DDBJ whole genome shotgun (WGS) entry which is preliminary data.</text>
</comment>
<keyword evidence="1" id="KW-0472">Membrane</keyword>
<protein>
    <submittedName>
        <fullName evidence="2">DUF3180 domain-containing protein</fullName>
    </submittedName>
</protein>
<keyword evidence="3" id="KW-1185">Reference proteome</keyword>
<evidence type="ECO:0000256" key="1">
    <source>
        <dbReference type="SAM" id="Phobius"/>
    </source>
</evidence>
<feature type="transmembrane region" description="Helical" evidence="1">
    <location>
        <begin position="77"/>
        <end position="98"/>
    </location>
</feature>
<dbReference type="Pfam" id="PF11377">
    <property type="entry name" value="DUF3180"/>
    <property type="match status" value="1"/>
</dbReference>
<feature type="transmembrane region" description="Helical" evidence="1">
    <location>
        <begin position="35"/>
        <end position="56"/>
    </location>
</feature>
<feature type="transmembrane region" description="Helical" evidence="1">
    <location>
        <begin position="118"/>
        <end position="137"/>
    </location>
</feature>
<accession>A0ABS9TE69</accession>
<keyword evidence="1" id="KW-0812">Transmembrane</keyword>
<sequence>MTLTRPRHLFAVALVTALLVNLLVRLTYNSLPPLPLPAGVTLGVLGVAEALVGSGLRARIRHRRPGTPPVQPLTAARAVLVAKASSLAGAIMAGVWAGLLAHVLPRAADVTAAAADSIAAGVGLACALVLVGGALWLEWCCRTPDDDSGDEPGE</sequence>
<evidence type="ECO:0000313" key="2">
    <source>
        <dbReference type="EMBL" id="MCH6166841.1"/>
    </source>
</evidence>
<dbReference type="EMBL" id="JAKXMK010000011">
    <property type="protein sequence ID" value="MCH6166841.1"/>
    <property type="molecule type" value="Genomic_DNA"/>
</dbReference>
<reference evidence="2 3" key="1">
    <citation type="submission" date="2022-03" db="EMBL/GenBank/DDBJ databases">
        <title>Pseudonocardia alaer sp. nov., a novel actinomycete isolated from reed forest soil.</title>
        <authorList>
            <person name="Wang L."/>
        </authorList>
    </citation>
    <scope>NUCLEOTIDE SEQUENCE [LARGE SCALE GENOMIC DNA]</scope>
    <source>
        <strain evidence="2 3">Y-16303</strain>
    </source>
</reference>
<dbReference type="RefSeq" id="WP_241036872.1">
    <property type="nucleotide sequence ID" value="NZ_BAAAJF010000036.1"/>
</dbReference>
<keyword evidence="1" id="KW-1133">Transmembrane helix</keyword>